<dbReference type="Pfam" id="PF00106">
    <property type="entry name" value="adh_short"/>
    <property type="match status" value="1"/>
</dbReference>
<organism evidence="4 5">
    <name type="scientific">Thalassobacillus devorans</name>
    <dbReference type="NCBI Taxonomy" id="279813"/>
    <lineage>
        <taxon>Bacteria</taxon>
        <taxon>Bacillati</taxon>
        <taxon>Bacillota</taxon>
        <taxon>Bacilli</taxon>
        <taxon>Bacillales</taxon>
        <taxon>Bacillaceae</taxon>
        <taxon>Thalassobacillus</taxon>
    </lineage>
</organism>
<dbReference type="EMBL" id="BMCJ01000007">
    <property type="protein sequence ID" value="GGD00562.1"/>
    <property type="molecule type" value="Genomic_DNA"/>
</dbReference>
<dbReference type="InterPro" id="IPR020904">
    <property type="entry name" value="Sc_DH/Rdtase_CS"/>
</dbReference>
<keyword evidence="5" id="KW-1185">Reference proteome</keyword>
<reference evidence="5" key="1">
    <citation type="journal article" date="2019" name="Int. J. Syst. Evol. Microbiol.">
        <title>The Global Catalogue of Microorganisms (GCM) 10K type strain sequencing project: providing services to taxonomists for standard genome sequencing and annotation.</title>
        <authorList>
            <consortium name="The Broad Institute Genomics Platform"/>
            <consortium name="The Broad Institute Genome Sequencing Center for Infectious Disease"/>
            <person name="Wu L."/>
            <person name="Ma J."/>
        </authorList>
    </citation>
    <scope>NUCLEOTIDE SEQUENCE [LARGE SCALE GENOMIC DNA]</scope>
    <source>
        <strain evidence="5">CCM 7282</strain>
    </source>
</reference>
<comment type="similarity">
    <text evidence="1 2">Belongs to the short-chain dehydrogenases/reductases (SDR) family.</text>
</comment>
<evidence type="ECO:0000313" key="4">
    <source>
        <dbReference type="EMBL" id="GGD00562.1"/>
    </source>
</evidence>
<gene>
    <name evidence="4" type="ORF">GCM10007216_34130</name>
</gene>
<dbReference type="SUPFAM" id="SSF51735">
    <property type="entry name" value="NAD(P)-binding Rossmann-fold domains"/>
    <property type="match status" value="1"/>
</dbReference>
<comment type="caution">
    <text evidence="4">The sequence shown here is derived from an EMBL/GenBank/DDBJ whole genome shotgun (WGS) entry which is preliminary data.</text>
</comment>
<dbReference type="PANTHER" id="PTHR42879">
    <property type="entry name" value="3-OXOACYL-(ACYL-CARRIER-PROTEIN) REDUCTASE"/>
    <property type="match status" value="1"/>
</dbReference>
<dbReference type="CDD" id="cd05233">
    <property type="entry name" value="SDR_c"/>
    <property type="match status" value="1"/>
</dbReference>
<accession>A0ABQ1PPM7</accession>
<dbReference type="InterPro" id="IPR036291">
    <property type="entry name" value="NAD(P)-bd_dom_sf"/>
</dbReference>
<dbReference type="PROSITE" id="PS00061">
    <property type="entry name" value="ADH_SHORT"/>
    <property type="match status" value="1"/>
</dbReference>
<dbReference type="InterPro" id="IPR050259">
    <property type="entry name" value="SDR"/>
</dbReference>
<evidence type="ECO:0000256" key="2">
    <source>
        <dbReference type="RuleBase" id="RU000363"/>
    </source>
</evidence>
<dbReference type="PRINTS" id="PR00081">
    <property type="entry name" value="GDHRDH"/>
</dbReference>
<dbReference type="Proteomes" id="UP000619534">
    <property type="component" value="Unassembled WGS sequence"/>
</dbReference>
<dbReference type="PRINTS" id="PR00080">
    <property type="entry name" value="SDRFAMILY"/>
</dbReference>
<proteinExistence type="inferred from homology"/>
<evidence type="ECO:0000313" key="5">
    <source>
        <dbReference type="Proteomes" id="UP000619534"/>
    </source>
</evidence>
<evidence type="ECO:0000259" key="3">
    <source>
        <dbReference type="SMART" id="SM00822"/>
    </source>
</evidence>
<dbReference type="InterPro" id="IPR057326">
    <property type="entry name" value="KR_dom"/>
</dbReference>
<dbReference type="RefSeq" id="WP_062438737.1">
    <property type="nucleotide sequence ID" value="NZ_BMCJ01000007.1"/>
</dbReference>
<evidence type="ECO:0000256" key="1">
    <source>
        <dbReference type="ARBA" id="ARBA00006484"/>
    </source>
</evidence>
<dbReference type="Gene3D" id="3.40.50.720">
    <property type="entry name" value="NAD(P)-binding Rossmann-like Domain"/>
    <property type="match status" value="1"/>
</dbReference>
<dbReference type="PANTHER" id="PTHR42879:SF2">
    <property type="entry name" value="3-OXOACYL-[ACYL-CARRIER-PROTEIN] REDUCTASE FABG"/>
    <property type="match status" value="1"/>
</dbReference>
<dbReference type="InterPro" id="IPR002347">
    <property type="entry name" value="SDR_fam"/>
</dbReference>
<sequence>MFVFKEDALNGRHILVTGATGGIGYETAKAAVRSGAAVTITGRNEEKLEELRQACQEISSDAKVFVQKADLTSEEDRAKLVEAAVEANGTIDGLVNSAGIGGGGPVKDLSEEDLRKIMELNYTATVLLTQLVYENMREADSGAVVNLSSLSGLRGTKGNSAYSASKFAVTGFTQAFAHEAIEENIRVNAVCPGFVDTSMGLNAIRKKGEREGRSFEEQMKVVEEGIPSGRITKAEEVANTIVFLLSAAAENVVGESVKISGGSVMR</sequence>
<name>A0ABQ1PPM7_9BACI</name>
<protein>
    <submittedName>
        <fullName evidence="4">3-hydroxyacyl-CoA dehydrogenase</fullName>
    </submittedName>
</protein>
<feature type="domain" description="Ketoreductase" evidence="3">
    <location>
        <begin position="12"/>
        <end position="197"/>
    </location>
</feature>
<dbReference type="SMART" id="SM00822">
    <property type="entry name" value="PKS_KR"/>
    <property type="match status" value="1"/>
</dbReference>